<dbReference type="SMART" id="SM00356">
    <property type="entry name" value="ZnF_C3H1"/>
    <property type="match status" value="2"/>
</dbReference>
<gene>
    <name evidence="8" type="ordered locus">DEHA2D15928g</name>
</gene>
<dbReference type="KEGG" id="dha:DEHA2D15928g"/>
<dbReference type="GO" id="GO:0000209">
    <property type="term" value="P:protein polyubiquitination"/>
    <property type="evidence" value="ECO:0007669"/>
    <property type="project" value="InterPro"/>
</dbReference>
<evidence type="ECO:0000259" key="7">
    <source>
        <dbReference type="PROSITE" id="PS50103"/>
    </source>
</evidence>
<dbReference type="GeneID" id="2901412"/>
<keyword evidence="2" id="KW-0677">Repeat</keyword>
<dbReference type="InterPro" id="IPR036855">
    <property type="entry name" value="Znf_CCCH_sf"/>
</dbReference>
<dbReference type="OMA" id="CPFSHNF"/>
<dbReference type="PANTHER" id="PTHR11224">
    <property type="entry name" value="MAKORIN-RELATED"/>
    <property type="match status" value="1"/>
</dbReference>
<keyword evidence="1 5" id="KW-0479">Metal-binding</keyword>
<keyword evidence="4 5" id="KW-0862">Zinc</keyword>
<dbReference type="Pfam" id="PF00642">
    <property type="entry name" value="zf-CCCH"/>
    <property type="match status" value="1"/>
</dbReference>
<evidence type="ECO:0000256" key="2">
    <source>
        <dbReference type="ARBA" id="ARBA00022737"/>
    </source>
</evidence>
<evidence type="ECO:0000313" key="9">
    <source>
        <dbReference type="Proteomes" id="UP000000599"/>
    </source>
</evidence>
<evidence type="ECO:0000256" key="3">
    <source>
        <dbReference type="ARBA" id="ARBA00022771"/>
    </source>
</evidence>
<dbReference type="PANTHER" id="PTHR11224:SF58">
    <property type="entry name" value="C3H1-TYPE DOMAIN-CONTAINING PROTEIN"/>
    <property type="match status" value="1"/>
</dbReference>
<dbReference type="InterPro" id="IPR041367">
    <property type="entry name" value="Znf-CCCH_4"/>
</dbReference>
<dbReference type="eggNOG" id="KOG1039">
    <property type="taxonomic scope" value="Eukaryota"/>
</dbReference>
<feature type="zinc finger region" description="C3H1-type" evidence="5">
    <location>
        <begin position="74"/>
        <end position="96"/>
    </location>
</feature>
<evidence type="ECO:0000313" key="8">
    <source>
        <dbReference type="EMBL" id="CAG87347.2"/>
    </source>
</evidence>
<feature type="zinc finger region" description="C3H1-type" evidence="5">
    <location>
        <begin position="38"/>
        <end position="65"/>
    </location>
</feature>
<dbReference type="EMBL" id="CR382136">
    <property type="protein sequence ID" value="CAG87347.2"/>
    <property type="molecule type" value="Genomic_DNA"/>
</dbReference>
<dbReference type="PROSITE" id="PS50103">
    <property type="entry name" value="ZF_C3H1"/>
    <property type="match status" value="2"/>
</dbReference>
<dbReference type="InterPro" id="IPR045072">
    <property type="entry name" value="MKRN-like"/>
</dbReference>
<dbReference type="AlphaFoldDB" id="Q6BRJ4"/>
<evidence type="ECO:0000256" key="4">
    <source>
        <dbReference type="ARBA" id="ARBA00022833"/>
    </source>
</evidence>
<dbReference type="GO" id="GO:0061630">
    <property type="term" value="F:ubiquitin protein ligase activity"/>
    <property type="evidence" value="ECO:0007669"/>
    <property type="project" value="InterPro"/>
</dbReference>
<evidence type="ECO:0000256" key="6">
    <source>
        <dbReference type="SAM" id="MobiDB-lite"/>
    </source>
</evidence>
<feature type="compositionally biased region" description="Basic and acidic residues" evidence="6">
    <location>
        <begin position="360"/>
        <end position="383"/>
    </location>
</feature>
<feature type="compositionally biased region" description="Polar residues" evidence="6">
    <location>
        <begin position="338"/>
        <end position="358"/>
    </location>
</feature>
<dbReference type="VEuPathDB" id="FungiDB:DEHA2D15928g"/>
<feature type="domain" description="C3H1-type" evidence="7">
    <location>
        <begin position="38"/>
        <end position="65"/>
    </location>
</feature>
<keyword evidence="9" id="KW-1185">Reference proteome</keyword>
<dbReference type="SUPFAM" id="SSF90229">
    <property type="entry name" value="CCCH zinc finger"/>
    <property type="match status" value="1"/>
</dbReference>
<feature type="compositionally biased region" description="Polar residues" evidence="6">
    <location>
        <begin position="1"/>
        <end position="13"/>
    </location>
</feature>
<dbReference type="OrthoDB" id="411372at2759"/>
<name>Q6BRJ4_DEBHA</name>
<feature type="region of interest" description="Disordered" evidence="6">
    <location>
        <begin position="330"/>
        <end position="391"/>
    </location>
</feature>
<dbReference type="GO" id="GO:0008270">
    <property type="term" value="F:zinc ion binding"/>
    <property type="evidence" value="ECO:0007669"/>
    <property type="project" value="UniProtKB-KW"/>
</dbReference>
<evidence type="ECO:0000256" key="5">
    <source>
        <dbReference type="PROSITE-ProRule" id="PRU00723"/>
    </source>
</evidence>
<feature type="compositionally biased region" description="Low complexity" evidence="6">
    <location>
        <begin position="19"/>
        <end position="35"/>
    </location>
</feature>
<dbReference type="Pfam" id="PF18044">
    <property type="entry name" value="zf-CCCH_4"/>
    <property type="match status" value="1"/>
</dbReference>
<sequence>MNTFDFTAISSQLPPNTGPPGTVSTNNGNGNSSNNNKNLSHVPCKFYRQGVCQAGSSCPFSHNFDGSLAAEKLPCKYFQKGNCKFGLKCALAHFLPDGTRVNSRSLRMSQPINTNGANGNGHLRRSSNNMNNGSFNHYTSQPIDINAESMEHIGQTNNMVSPNNNVAHFLNLGHKFPSQPGSYTQGLTRNSSYNSSLSGLPNSYTNGNTITTNNNHAVKSSNQASAFFRSNSSNTSPPHNITPPFHNNYFNTSIGVDQSPVNTPFSDKSTNRIATRLASRSSFSSPACFHNYDSAIIDDEDEDEEMYNDSGYFEDYVPGSLSDLILTPQEMQRRDSRSQSGTLLVRPNLSSTISSTTNENDEKKDDRHESKEDSKDKPEKNSAQDDVFLMD</sequence>
<dbReference type="InParanoid" id="Q6BRJ4"/>
<evidence type="ECO:0000256" key="1">
    <source>
        <dbReference type="ARBA" id="ARBA00022723"/>
    </source>
</evidence>
<protein>
    <submittedName>
        <fullName evidence="8">DEHA2D15928p</fullName>
    </submittedName>
</protein>
<dbReference type="Gene3D" id="4.10.1000.10">
    <property type="entry name" value="Zinc finger, CCCH-type"/>
    <property type="match status" value="1"/>
</dbReference>
<feature type="region of interest" description="Disordered" evidence="6">
    <location>
        <begin position="1"/>
        <end position="35"/>
    </location>
</feature>
<dbReference type="Proteomes" id="UP000000599">
    <property type="component" value="Chromosome D"/>
</dbReference>
<proteinExistence type="predicted"/>
<organism evidence="8 9">
    <name type="scientific">Debaryomyces hansenii (strain ATCC 36239 / CBS 767 / BCRC 21394 / JCM 1990 / NBRC 0083 / IGC 2968)</name>
    <name type="common">Yeast</name>
    <name type="synonym">Torulaspora hansenii</name>
    <dbReference type="NCBI Taxonomy" id="284592"/>
    <lineage>
        <taxon>Eukaryota</taxon>
        <taxon>Fungi</taxon>
        <taxon>Dikarya</taxon>
        <taxon>Ascomycota</taxon>
        <taxon>Saccharomycotina</taxon>
        <taxon>Pichiomycetes</taxon>
        <taxon>Debaryomycetaceae</taxon>
        <taxon>Debaryomyces</taxon>
    </lineage>
</organism>
<dbReference type="STRING" id="284592.Q6BRJ4"/>
<dbReference type="RefSeq" id="XP_459176.2">
    <property type="nucleotide sequence ID" value="XM_459176.1"/>
</dbReference>
<reference evidence="8 9" key="1">
    <citation type="journal article" date="2004" name="Nature">
        <title>Genome evolution in yeasts.</title>
        <authorList>
            <consortium name="Genolevures"/>
            <person name="Dujon B."/>
            <person name="Sherman D."/>
            <person name="Fischer G."/>
            <person name="Durrens P."/>
            <person name="Casaregola S."/>
            <person name="Lafontaine I."/>
            <person name="de Montigny J."/>
            <person name="Marck C."/>
            <person name="Neuveglise C."/>
            <person name="Talla E."/>
            <person name="Goffard N."/>
            <person name="Frangeul L."/>
            <person name="Aigle M."/>
            <person name="Anthouard V."/>
            <person name="Babour A."/>
            <person name="Barbe V."/>
            <person name="Barnay S."/>
            <person name="Blanchin S."/>
            <person name="Beckerich J.M."/>
            <person name="Beyne E."/>
            <person name="Bleykasten C."/>
            <person name="Boisrame A."/>
            <person name="Boyer J."/>
            <person name="Cattolico L."/>
            <person name="Confanioleri F."/>
            <person name="de Daruvar A."/>
            <person name="Despons L."/>
            <person name="Fabre E."/>
            <person name="Fairhead C."/>
            <person name="Ferry-Dumazet H."/>
            <person name="Groppi A."/>
            <person name="Hantraye F."/>
            <person name="Hennequin C."/>
            <person name="Jauniaux N."/>
            <person name="Joyet P."/>
            <person name="Kachouri R."/>
            <person name="Kerrest A."/>
            <person name="Koszul R."/>
            <person name="Lemaire M."/>
            <person name="Lesur I."/>
            <person name="Ma L."/>
            <person name="Muller H."/>
            <person name="Nicaud J.M."/>
            <person name="Nikolski M."/>
            <person name="Oztas S."/>
            <person name="Ozier-Kalogeropoulos O."/>
            <person name="Pellenz S."/>
            <person name="Potier S."/>
            <person name="Richard G.F."/>
            <person name="Straub M.L."/>
            <person name="Suleau A."/>
            <person name="Swennene D."/>
            <person name="Tekaia F."/>
            <person name="Wesolowski-Louvel M."/>
            <person name="Westhof E."/>
            <person name="Wirth B."/>
            <person name="Zeniou-Meyer M."/>
            <person name="Zivanovic I."/>
            <person name="Bolotin-Fukuhara M."/>
            <person name="Thierry A."/>
            <person name="Bouchier C."/>
            <person name="Caudron B."/>
            <person name="Scarpelli C."/>
            <person name="Gaillardin C."/>
            <person name="Weissenbach J."/>
            <person name="Wincker P."/>
            <person name="Souciet J.L."/>
        </authorList>
    </citation>
    <scope>NUCLEOTIDE SEQUENCE [LARGE SCALE GENOMIC DNA]</scope>
    <source>
        <strain evidence="9">ATCC 36239 / CBS 767 / BCRC 21394 / JCM 1990 / NBRC 0083 / IGC 2968</strain>
    </source>
</reference>
<feature type="domain" description="C3H1-type" evidence="7">
    <location>
        <begin position="74"/>
        <end position="96"/>
    </location>
</feature>
<keyword evidence="3 5" id="KW-0863">Zinc-finger</keyword>
<accession>Q6BRJ4</accession>
<dbReference type="InterPro" id="IPR000571">
    <property type="entry name" value="Znf_CCCH"/>
</dbReference>
<dbReference type="HOGENOM" id="CLU_607078_0_0_1"/>